<keyword evidence="2" id="KW-1185">Reference proteome</keyword>
<organism evidence="1 2">
    <name type="scientific">Diaporthe helianthi</name>
    <dbReference type="NCBI Taxonomy" id="158607"/>
    <lineage>
        <taxon>Eukaryota</taxon>
        <taxon>Fungi</taxon>
        <taxon>Dikarya</taxon>
        <taxon>Ascomycota</taxon>
        <taxon>Pezizomycotina</taxon>
        <taxon>Sordariomycetes</taxon>
        <taxon>Sordariomycetidae</taxon>
        <taxon>Diaporthales</taxon>
        <taxon>Diaporthaceae</taxon>
        <taxon>Diaporthe</taxon>
    </lineage>
</organism>
<evidence type="ECO:0000313" key="1">
    <source>
        <dbReference type="EMBL" id="POS71183.1"/>
    </source>
</evidence>
<comment type="caution">
    <text evidence="1">The sequence shown here is derived from an EMBL/GenBank/DDBJ whole genome shotgun (WGS) entry which is preliminary data.</text>
</comment>
<dbReference type="OrthoDB" id="5229512at2759"/>
<name>A0A2P5HLP1_DIAHE</name>
<gene>
    <name evidence="1" type="ORF">DHEL01_v210421</name>
</gene>
<dbReference type="AlphaFoldDB" id="A0A2P5HLP1"/>
<reference evidence="1" key="1">
    <citation type="submission" date="2017-09" db="EMBL/GenBank/DDBJ databases">
        <title>Polyketide synthases of a Diaporthe helianthi virulent isolate.</title>
        <authorList>
            <person name="Baroncelli R."/>
        </authorList>
    </citation>
    <scope>NUCLEOTIDE SEQUENCE [LARGE SCALE GENOMIC DNA]</scope>
    <source>
        <strain evidence="1">7/96</strain>
    </source>
</reference>
<dbReference type="EMBL" id="MAVT02001348">
    <property type="protein sequence ID" value="POS71183.1"/>
    <property type="molecule type" value="Genomic_DNA"/>
</dbReference>
<evidence type="ECO:0000313" key="2">
    <source>
        <dbReference type="Proteomes" id="UP000094444"/>
    </source>
</evidence>
<dbReference type="InParanoid" id="A0A2P5HLP1"/>
<protein>
    <submittedName>
        <fullName evidence="1">Uncharacterized protein</fullName>
    </submittedName>
</protein>
<proteinExistence type="predicted"/>
<sequence>MSTRDPGIVFGVFAYSQIAIVASVHDSVARFKDLLVMKHKVEFPGDESHDGEFEIDVIIMKRDLLTIAKGIAIVDINSRHTVGPSRHEITIFNPFVKTPSPNFLLNVKNMGHLLEPYLTRLRGFEDVKVQGEIDEDLAKSMVAKMNSEPPLPSPPKKLLDKLIAWKSRGDQSFLEHDFNRAILYWNAAQLSI</sequence>
<accession>A0A2P5HLP1</accession>
<dbReference type="Proteomes" id="UP000094444">
    <property type="component" value="Unassembled WGS sequence"/>
</dbReference>